<proteinExistence type="predicted"/>
<keyword evidence="3" id="KW-1185">Reference proteome</keyword>
<dbReference type="STRING" id="65393.PCC7424_3244"/>
<dbReference type="EMBL" id="CP001291">
    <property type="protein sequence ID" value="ACK71644.1"/>
    <property type="molecule type" value="Genomic_DNA"/>
</dbReference>
<dbReference type="RefSeq" id="WP_015955240.1">
    <property type="nucleotide sequence ID" value="NC_011729.1"/>
</dbReference>
<dbReference type="KEGG" id="cyc:PCC7424_3244"/>
<dbReference type="OrthoDB" id="481107at2"/>
<feature type="domain" description="DUF6816" evidence="1">
    <location>
        <begin position="45"/>
        <end position="252"/>
    </location>
</feature>
<name>B7KCU3_GLOC7</name>
<evidence type="ECO:0000259" key="1">
    <source>
        <dbReference type="Pfam" id="PF20670"/>
    </source>
</evidence>
<dbReference type="InterPro" id="IPR049213">
    <property type="entry name" value="DUF6816"/>
</dbReference>
<organism evidence="2 3">
    <name type="scientific">Gloeothece citriformis (strain PCC 7424)</name>
    <name type="common">Cyanothece sp. (strain PCC 7424)</name>
    <dbReference type="NCBI Taxonomy" id="65393"/>
    <lineage>
        <taxon>Bacteria</taxon>
        <taxon>Bacillati</taxon>
        <taxon>Cyanobacteriota</taxon>
        <taxon>Cyanophyceae</taxon>
        <taxon>Oscillatoriophycideae</taxon>
        <taxon>Chroococcales</taxon>
        <taxon>Aphanothecaceae</taxon>
        <taxon>Gloeothece</taxon>
        <taxon>Gloeothece citriformis</taxon>
    </lineage>
</organism>
<sequence length="257" mass="29653">MKILLTILLIIFFLIAYPIPTQAETLTPPLNQYTQWTYKPTLKKAKEDLIYPEWMEGKWQVTSILKEQLAPFAPEIVTPGFENSRQYLNQPVEFEVSFEKNHRLRHYNSFFPIAINKQLSIIADRQFNGLNIAKAYLGEKGVLSVKVDPDNPNRQITSLPENRQLISTITKRGSKTPTTDQFITTEVTQQFFRTEISVYLNEVETTTAYQLLDSGDINAQQITAIYLSPKDPNYFKATGSPVALYRYQLQLHSQKRI</sequence>
<dbReference type="AlphaFoldDB" id="B7KCU3"/>
<protein>
    <recommendedName>
        <fullName evidence="1">DUF6816 domain-containing protein</fullName>
    </recommendedName>
</protein>
<accession>B7KCU3</accession>
<dbReference type="Pfam" id="PF20670">
    <property type="entry name" value="DUF6816"/>
    <property type="match status" value="1"/>
</dbReference>
<gene>
    <name evidence="2" type="ordered locus">PCC7424_3244</name>
</gene>
<dbReference type="HOGENOM" id="CLU_075508_0_0_3"/>
<evidence type="ECO:0000313" key="3">
    <source>
        <dbReference type="Proteomes" id="UP000002384"/>
    </source>
</evidence>
<dbReference type="eggNOG" id="ENOG502Z91K">
    <property type="taxonomic scope" value="Bacteria"/>
</dbReference>
<dbReference type="Proteomes" id="UP000002384">
    <property type="component" value="Chromosome"/>
</dbReference>
<reference evidence="3" key="1">
    <citation type="journal article" date="2011" name="MBio">
        <title>Novel metabolic attributes of the genus Cyanothece, comprising a group of unicellular nitrogen-fixing Cyanobacteria.</title>
        <authorList>
            <person name="Bandyopadhyay A."/>
            <person name="Elvitigala T."/>
            <person name="Welsh E."/>
            <person name="Stockel J."/>
            <person name="Liberton M."/>
            <person name="Min H."/>
            <person name="Sherman L.A."/>
            <person name="Pakrasi H.B."/>
        </authorList>
    </citation>
    <scope>NUCLEOTIDE SEQUENCE [LARGE SCALE GENOMIC DNA]</scope>
    <source>
        <strain evidence="3">PCC 7424</strain>
    </source>
</reference>
<evidence type="ECO:0000313" key="2">
    <source>
        <dbReference type="EMBL" id="ACK71644.1"/>
    </source>
</evidence>